<dbReference type="AlphaFoldDB" id="A0A2P2JEE3"/>
<proteinExistence type="predicted"/>
<name>A0A2P2JEE3_RHIMU</name>
<sequence length="32" mass="3700">MSLFYATKALPIQREKKKSNKCTSRFLALIVN</sequence>
<accession>A0A2P2JEE3</accession>
<protein>
    <submittedName>
        <fullName evidence="1">Uncharacterized protein</fullName>
    </submittedName>
</protein>
<reference evidence="1" key="1">
    <citation type="submission" date="2018-02" db="EMBL/GenBank/DDBJ databases">
        <title>Rhizophora mucronata_Transcriptome.</title>
        <authorList>
            <person name="Meera S.P."/>
            <person name="Sreeshan A."/>
            <person name="Augustine A."/>
        </authorList>
    </citation>
    <scope>NUCLEOTIDE SEQUENCE</scope>
    <source>
        <tissue evidence="1">Leaf</tissue>
    </source>
</reference>
<evidence type="ECO:0000313" key="1">
    <source>
        <dbReference type="EMBL" id="MBW91809.1"/>
    </source>
</evidence>
<dbReference type="EMBL" id="GGEC01011326">
    <property type="protein sequence ID" value="MBW91809.1"/>
    <property type="molecule type" value="Transcribed_RNA"/>
</dbReference>
<organism evidence="1">
    <name type="scientific">Rhizophora mucronata</name>
    <name type="common">Asiatic mangrove</name>
    <dbReference type="NCBI Taxonomy" id="61149"/>
    <lineage>
        <taxon>Eukaryota</taxon>
        <taxon>Viridiplantae</taxon>
        <taxon>Streptophyta</taxon>
        <taxon>Embryophyta</taxon>
        <taxon>Tracheophyta</taxon>
        <taxon>Spermatophyta</taxon>
        <taxon>Magnoliopsida</taxon>
        <taxon>eudicotyledons</taxon>
        <taxon>Gunneridae</taxon>
        <taxon>Pentapetalae</taxon>
        <taxon>rosids</taxon>
        <taxon>fabids</taxon>
        <taxon>Malpighiales</taxon>
        <taxon>Rhizophoraceae</taxon>
        <taxon>Rhizophora</taxon>
    </lineage>
</organism>